<dbReference type="GO" id="GO:0016323">
    <property type="term" value="C:basolateral plasma membrane"/>
    <property type="evidence" value="ECO:0007669"/>
    <property type="project" value="TreeGrafter"/>
</dbReference>
<dbReference type="GeneTree" id="ENSGT00940000167255"/>
<feature type="region of interest" description="Disordered" evidence="1">
    <location>
        <begin position="1"/>
        <end position="27"/>
    </location>
</feature>
<dbReference type="GO" id="GO:0015180">
    <property type="term" value="F:L-alanine transmembrane transporter activity"/>
    <property type="evidence" value="ECO:0007669"/>
    <property type="project" value="TreeGrafter"/>
</dbReference>
<evidence type="ECO:0000313" key="4">
    <source>
        <dbReference type="Ensembl" id="ENSPKIP00000028717.1"/>
    </source>
</evidence>
<sequence>MSLGAEGDPSSGSMAARRAAGSTPCGPGGSETVPLLISGIASNSRLHLAPMNKKELLSVVGSPGWRKLHALLGSLFWVGWLATVGVAIVVIAQSPNPAAPRLRWWQKAPFCRLQAALFLDSGHTGARAINEVRDRLPYLRNLGVGALILEGLFPRGLPAPAITKLNESLGTLLQFQQLLAEGHKTDMRILLDLCDLDFRDSSTLNSSDQTEESTNPVLPGLRFWLEQGVGGFSICDTDAAYSVHTLLVWRDLMRNLSQEENERILVVSKAEETGPRRNVSDPVGNHSLVDMITRAFLPWSPRPLSAQDVAVAMETHLLRPQREWPSWTVGGVLPGELQNILMVLLMTLPGTPVISYGIDISPSQVRRRPGHSDSALFRSLSQLRSREEALILGKLTFLSLSNSSQTIPGSALPPSPPTLAFLCSWSCTRILVLLNLSPDIQRLDPRGVRSLPAAGVFLLSTGPGRLGSCVLETLQLQPWEAVVIKF</sequence>
<dbReference type="Pfam" id="PF16028">
    <property type="entry name" value="SLC3A2_N"/>
    <property type="match status" value="1"/>
</dbReference>
<proteinExistence type="predicted"/>
<reference evidence="4" key="1">
    <citation type="submission" date="2025-08" db="UniProtKB">
        <authorList>
            <consortium name="Ensembl"/>
        </authorList>
    </citation>
    <scope>IDENTIFICATION</scope>
</reference>
<dbReference type="GO" id="GO:0015173">
    <property type="term" value="F:aromatic amino acid transmembrane transporter activity"/>
    <property type="evidence" value="ECO:0007669"/>
    <property type="project" value="TreeGrafter"/>
</dbReference>
<keyword evidence="2" id="KW-0812">Transmembrane</keyword>
<evidence type="ECO:0000259" key="3">
    <source>
        <dbReference type="Pfam" id="PF16028"/>
    </source>
</evidence>
<dbReference type="PANTHER" id="PTHR46673:SF2">
    <property type="entry name" value="4F2 CELL-SURFACE ANTIGEN HEAVY CHAIN-LIKE"/>
    <property type="match status" value="1"/>
</dbReference>
<dbReference type="STRING" id="1676925.ENSPKIP00000028717"/>
<organism evidence="4 5">
    <name type="scientific">Paramormyrops kingsleyae</name>
    <dbReference type="NCBI Taxonomy" id="1676925"/>
    <lineage>
        <taxon>Eukaryota</taxon>
        <taxon>Metazoa</taxon>
        <taxon>Chordata</taxon>
        <taxon>Craniata</taxon>
        <taxon>Vertebrata</taxon>
        <taxon>Euteleostomi</taxon>
        <taxon>Actinopterygii</taxon>
        <taxon>Neopterygii</taxon>
        <taxon>Teleostei</taxon>
        <taxon>Osteoglossocephala</taxon>
        <taxon>Osteoglossomorpha</taxon>
        <taxon>Osteoglossiformes</taxon>
        <taxon>Mormyridae</taxon>
        <taxon>Paramormyrops</taxon>
    </lineage>
</organism>
<dbReference type="AlphaFoldDB" id="A0A3B3SD88"/>
<evidence type="ECO:0000313" key="5">
    <source>
        <dbReference type="Proteomes" id="UP000261540"/>
    </source>
</evidence>
<evidence type="ECO:0000256" key="2">
    <source>
        <dbReference type="SAM" id="Phobius"/>
    </source>
</evidence>
<dbReference type="Proteomes" id="UP000261540">
    <property type="component" value="Unplaced"/>
</dbReference>
<dbReference type="PANTHER" id="PTHR46673">
    <property type="entry name" value="4F2 CELL-SURFACE ANTIGEN HEAVY CHAIN"/>
    <property type="match status" value="1"/>
</dbReference>
<dbReference type="GO" id="GO:1904273">
    <property type="term" value="P:L-alanine import across plasma membrane"/>
    <property type="evidence" value="ECO:0007669"/>
    <property type="project" value="TreeGrafter"/>
</dbReference>
<keyword evidence="2" id="KW-0472">Membrane</keyword>
<dbReference type="InterPro" id="IPR017853">
    <property type="entry name" value="GH"/>
</dbReference>
<dbReference type="GO" id="GO:0015190">
    <property type="term" value="F:L-leucine transmembrane transporter activity"/>
    <property type="evidence" value="ECO:0007669"/>
    <property type="project" value="TreeGrafter"/>
</dbReference>
<name>A0A3B3SD88_9TELE</name>
<feature type="compositionally biased region" description="Low complexity" evidence="1">
    <location>
        <begin position="10"/>
        <end position="22"/>
    </location>
</feature>
<feature type="domain" description="Solute carrier family 3 member 2 N-terminal" evidence="3">
    <location>
        <begin position="50"/>
        <end position="110"/>
    </location>
</feature>
<dbReference type="GO" id="GO:0016324">
    <property type="term" value="C:apical plasma membrane"/>
    <property type="evidence" value="ECO:0007669"/>
    <property type="project" value="TreeGrafter"/>
</dbReference>
<keyword evidence="5" id="KW-1185">Reference proteome</keyword>
<accession>A0A3B3SD88</accession>
<dbReference type="Ensembl" id="ENSPKIT00000009504.1">
    <property type="protein sequence ID" value="ENSPKIP00000028717.1"/>
    <property type="gene ID" value="ENSPKIG00000010248.1"/>
</dbReference>
<dbReference type="GO" id="GO:1903801">
    <property type="term" value="P:L-leucine import across plasma membrane"/>
    <property type="evidence" value="ECO:0007669"/>
    <property type="project" value="TreeGrafter"/>
</dbReference>
<evidence type="ECO:0000256" key="1">
    <source>
        <dbReference type="SAM" id="MobiDB-lite"/>
    </source>
</evidence>
<protein>
    <submittedName>
        <fullName evidence="4">Si:dkey-202g17.3</fullName>
    </submittedName>
</protein>
<dbReference type="InterPro" id="IPR042280">
    <property type="entry name" value="SLC3A2"/>
</dbReference>
<dbReference type="SUPFAM" id="SSF51445">
    <property type="entry name" value="(Trans)glycosidases"/>
    <property type="match status" value="1"/>
</dbReference>
<feature type="transmembrane region" description="Helical" evidence="2">
    <location>
        <begin position="70"/>
        <end position="92"/>
    </location>
</feature>
<dbReference type="InterPro" id="IPR031984">
    <property type="entry name" value="SLC3A2_N"/>
</dbReference>
<dbReference type="GO" id="GO:0015823">
    <property type="term" value="P:phenylalanine transport"/>
    <property type="evidence" value="ECO:0007669"/>
    <property type="project" value="TreeGrafter"/>
</dbReference>
<reference evidence="4" key="2">
    <citation type="submission" date="2025-09" db="UniProtKB">
        <authorList>
            <consortium name="Ensembl"/>
        </authorList>
    </citation>
    <scope>IDENTIFICATION</scope>
</reference>
<dbReference type="Gene3D" id="3.20.20.80">
    <property type="entry name" value="Glycosidases"/>
    <property type="match status" value="1"/>
</dbReference>
<keyword evidence="2" id="KW-1133">Transmembrane helix</keyword>